<reference evidence="3 4" key="1">
    <citation type="submission" date="2018-10" db="EMBL/GenBank/DDBJ databases">
        <title>Genome assembly for a Yunnan-Guizhou Plateau 3E fish, Anabarilius grahami (Regan), and its evolutionary and genetic applications.</title>
        <authorList>
            <person name="Jiang W."/>
        </authorList>
    </citation>
    <scope>NUCLEOTIDE SEQUENCE [LARGE SCALE GENOMIC DNA]</scope>
    <source>
        <strain evidence="3">AG-KIZ</strain>
        <tissue evidence="3">Muscle</tissue>
    </source>
</reference>
<evidence type="ECO:0000313" key="4">
    <source>
        <dbReference type="Proteomes" id="UP000281406"/>
    </source>
</evidence>
<feature type="compositionally biased region" description="Basic and acidic residues" evidence="2">
    <location>
        <begin position="89"/>
        <end position="102"/>
    </location>
</feature>
<evidence type="ECO:0000256" key="1">
    <source>
        <dbReference type="SAM" id="Coils"/>
    </source>
</evidence>
<keyword evidence="4" id="KW-1185">Reference proteome</keyword>
<name>A0A3N0YBH4_ANAGA</name>
<dbReference type="EMBL" id="RJVU01047928">
    <property type="protein sequence ID" value="ROL43579.1"/>
    <property type="molecule type" value="Genomic_DNA"/>
</dbReference>
<dbReference type="OrthoDB" id="8930038at2759"/>
<evidence type="ECO:0000313" key="3">
    <source>
        <dbReference type="EMBL" id="ROL43579.1"/>
    </source>
</evidence>
<dbReference type="Proteomes" id="UP000281406">
    <property type="component" value="Unassembled WGS sequence"/>
</dbReference>
<evidence type="ECO:0000256" key="2">
    <source>
        <dbReference type="SAM" id="MobiDB-lite"/>
    </source>
</evidence>
<proteinExistence type="predicted"/>
<comment type="caution">
    <text evidence="3">The sequence shown here is derived from an EMBL/GenBank/DDBJ whole genome shotgun (WGS) entry which is preliminary data.</text>
</comment>
<feature type="coiled-coil region" evidence="1">
    <location>
        <begin position="7"/>
        <end position="72"/>
    </location>
</feature>
<feature type="region of interest" description="Disordered" evidence="2">
    <location>
        <begin position="89"/>
        <end position="124"/>
    </location>
</feature>
<dbReference type="AlphaFoldDB" id="A0A3N0YBH4"/>
<protein>
    <submittedName>
        <fullName evidence="3">Uncharacterized protein</fullName>
    </submittedName>
</protein>
<gene>
    <name evidence="3" type="ORF">DPX16_13510</name>
</gene>
<sequence>MELFTLLEEIRKSLNFMSDELSKVAKQQAMLLDLMDEVKQLKNLVKEKDKRIEGLERRIDDLEQNSRMEDLIISGLETTHRTYASTVARDKVGEDAGTHSEEPEQGTSYLDKKLQSDDTAKWNS</sequence>
<organism evidence="3 4">
    <name type="scientific">Anabarilius grahami</name>
    <name type="common">Kanglang fish</name>
    <name type="synonym">Barilius grahami</name>
    <dbReference type="NCBI Taxonomy" id="495550"/>
    <lineage>
        <taxon>Eukaryota</taxon>
        <taxon>Metazoa</taxon>
        <taxon>Chordata</taxon>
        <taxon>Craniata</taxon>
        <taxon>Vertebrata</taxon>
        <taxon>Euteleostomi</taxon>
        <taxon>Actinopterygii</taxon>
        <taxon>Neopterygii</taxon>
        <taxon>Teleostei</taxon>
        <taxon>Ostariophysi</taxon>
        <taxon>Cypriniformes</taxon>
        <taxon>Xenocyprididae</taxon>
        <taxon>Xenocypridinae</taxon>
        <taxon>Xenocypridinae incertae sedis</taxon>
        <taxon>Anabarilius</taxon>
    </lineage>
</organism>
<feature type="compositionally biased region" description="Basic and acidic residues" evidence="2">
    <location>
        <begin position="110"/>
        <end position="124"/>
    </location>
</feature>
<keyword evidence="1" id="KW-0175">Coiled coil</keyword>
<accession>A0A3N0YBH4</accession>